<organism evidence="1 2">
    <name type="scientific">Hyaloscypha variabilis (strain UAMH 11265 / GT02V1 / F)</name>
    <name type="common">Meliniomyces variabilis</name>
    <dbReference type="NCBI Taxonomy" id="1149755"/>
    <lineage>
        <taxon>Eukaryota</taxon>
        <taxon>Fungi</taxon>
        <taxon>Dikarya</taxon>
        <taxon>Ascomycota</taxon>
        <taxon>Pezizomycotina</taxon>
        <taxon>Leotiomycetes</taxon>
        <taxon>Helotiales</taxon>
        <taxon>Hyaloscyphaceae</taxon>
        <taxon>Hyaloscypha</taxon>
        <taxon>Hyaloscypha variabilis</taxon>
    </lineage>
</organism>
<keyword evidence="2" id="KW-1185">Reference proteome</keyword>
<dbReference type="Proteomes" id="UP000235786">
    <property type="component" value="Unassembled WGS sequence"/>
</dbReference>
<protein>
    <submittedName>
        <fullName evidence="1">Uncharacterized protein</fullName>
    </submittedName>
</protein>
<reference evidence="1 2" key="1">
    <citation type="submission" date="2016-04" db="EMBL/GenBank/DDBJ databases">
        <title>A degradative enzymes factory behind the ericoid mycorrhizal symbiosis.</title>
        <authorList>
            <consortium name="DOE Joint Genome Institute"/>
            <person name="Martino E."/>
            <person name="Morin E."/>
            <person name="Grelet G."/>
            <person name="Kuo A."/>
            <person name="Kohler A."/>
            <person name="Daghino S."/>
            <person name="Barry K."/>
            <person name="Choi C."/>
            <person name="Cichocki N."/>
            <person name="Clum A."/>
            <person name="Copeland A."/>
            <person name="Hainaut M."/>
            <person name="Haridas S."/>
            <person name="Labutti K."/>
            <person name="Lindquist E."/>
            <person name="Lipzen A."/>
            <person name="Khouja H.-R."/>
            <person name="Murat C."/>
            <person name="Ohm R."/>
            <person name="Olson A."/>
            <person name="Spatafora J."/>
            <person name="Veneault-Fourrey C."/>
            <person name="Henrissat B."/>
            <person name="Grigoriev I."/>
            <person name="Martin F."/>
            <person name="Perotto S."/>
        </authorList>
    </citation>
    <scope>NUCLEOTIDE SEQUENCE [LARGE SCALE GENOMIC DNA]</scope>
    <source>
        <strain evidence="1 2">F</strain>
    </source>
</reference>
<sequence length="102" mass="11551">MKKGVRRSMAKVGKSIARGFAGLSFLVFTERALFSRWTESPRAFMLLRNDVYHWQQSIVCKFGGRKSEAADRSCKLKNERNPLVLTRAHGCCSTIRKKAIAS</sequence>
<evidence type="ECO:0000313" key="1">
    <source>
        <dbReference type="EMBL" id="PMD46605.1"/>
    </source>
</evidence>
<dbReference type="EMBL" id="KZ613939">
    <property type="protein sequence ID" value="PMD46605.1"/>
    <property type="molecule type" value="Genomic_DNA"/>
</dbReference>
<dbReference type="AlphaFoldDB" id="A0A2J6S755"/>
<gene>
    <name evidence="1" type="ORF">L207DRAFT_217279</name>
</gene>
<name>A0A2J6S755_HYAVF</name>
<evidence type="ECO:0000313" key="2">
    <source>
        <dbReference type="Proteomes" id="UP000235786"/>
    </source>
</evidence>
<accession>A0A2J6S755</accession>
<proteinExistence type="predicted"/>